<feature type="chain" id="PRO_5008788540" description="DUF7064 domain-containing protein" evidence="2">
    <location>
        <begin position="20"/>
        <end position="409"/>
    </location>
</feature>
<keyword evidence="2" id="KW-0732">Signal</keyword>
<dbReference type="STRING" id="283909.R7V0T9"/>
<evidence type="ECO:0000313" key="6">
    <source>
        <dbReference type="Proteomes" id="UP000014760"/>
    </source>
</evidence>
<evidence type="ECO:0000259" key="3">
    <source>
        <dbReference type="Pfam" id="PF23212"/>
    </source>
</evidence>
<dbReference type="InterPro" id="IPR055492">
    <property type="entry name" value="DUF7064"/>
</dbReference>
<feature type="domain" description="DUF7064" evidence="3">
    <location>
        <begin position="275"/>
        <end position="395"/>
    </location>
</feature>
<dbReference type="HOGENOM" id="CLU_041209_0_0_1"/>
<evidence type="ECO:0000313" key="4">
    <source>
        <dbReference type="EMBL" id="ELU09306.1"/>
    </source>
</evidence>
<evidence type="ECO:0000256" key="1">
    <source>
        <dbReference type="SAM" id="MobiDB-lite"/>
    </source>
</evidence>
<feature type="region of interest" description="Disordered" evidence="1">
    <location>
        <begin position="58"/>
        <end position="78"/>
    </location>
</feature>
<dbReference type="PANTHER" id="PTHR34717:SF1">
    <property type="entry name" value="EG:BACR7A4.20 PROTEIN"/>
    <property type="match status" value="1"/>
</dbReference>
<dbReference type="EMBL" id="KB298361">
    <property type="protein sequence ID" value="ELU09306.1"/>
    <property type="molecule type" value="Genomic_DNA"/>
</dbReference>
<dbReference type="OrthoDB" id="5798273at2759"/>
<reference evidence="6" key="1">
    <citation type="submission" date="2012-12" db="EMBL/GenBank/DDBJ databases">
        <authorList>
            <person name="Hellsten U."/>
            <person name="Grimwood J."/>
            <person name="Chapman J.A."/>
            <person name="Shapiro H."/>
            <person name="Aerts A."/>
            <person name="Otillar R.P."/>
            <person name="Terry A.Y."/>
            <person name="Boore J.L."/>
            <person name="Simakov O."/>
            <person name="Marletaz F."/>
            <person name="Cho S.-J."/>
            <person name="Edsinger-Gonzales E."/>
            <person name="Havlak P."/>
            <person name="Kuo D.-H."/>
            <person name="Larsson T."/>
            <person name="Lv J."/>
            <person name="Arendt D."/>
            <person name="Savage R."/>
            <person name="Osoegawa K."/>
            <person name="de Jong P."/>
            <person name="Lindberg D.R."/>
            <person name="Seaver E.C."/>
            <person name="Weisblat D.A."/>
            <person name="Putnam N.H."/>
            <person name="Grigoriev I.V."/>
            <person name="Rokhsar D.S."/>
        </authorList>
    </citation>
    <scope>NUCLEOTIDE SEQUENCE</scope>
    <source>
        <strain evidence="6">I ESC-2004</strain>
    </source>
</reference>
<evidence type="ECO:0000313" key="5">
    <source>
        <dbReference type="EnsemblMetazoa" id="CapteP151881"/>
    </source>
</evidence>
<dbReference type="PANTHER" id="PTHR34717">
    <property type="entry name" value="EG:BACR7A4.20 PROTEIN"/>
    <property type="match status" value="1"/>
</dbReference>
<dbReference type="AlphaFoldDB" id="R7V0T9"/>
<protein>
    <recommendedName>
        <fullName evidence="3">DUF7064 domain-containing protein</fullName>
    </recommendedName>
</protein>
<dbReference type="EnsemblMetazoa" id="CapteT151881">
    <property type="protein sequence ID" value="CapteP151881"/>
    <property type="gene ID" value="CapteG151881"/>
</dbReference>
<evidence type="ECO:0000256" key="2">
    <source>
        <dbReference type="SAM" id="SignalP"/>
    </source>
</evidence>
<dbReference type="EMBL" id="AMQN01006444">
    <property type="status" value="NOT_ANNOTATED_CDS"/>
    <property type="molecule type" value="Genomic_DNA"/>
</dbReference>
<reference evidence="4 6" key="2">
    <citation type="journal article" date="2013" name="Nature">
        <title>Insights into bilaterian evolution from three spiralian genomes.</title>
        <authorList>
            <person name="Simakov O."/>
            <person name="Marletaz F."/>
            <person name="Cho S.J."/>
            <person name="Edsinger-Gonzales E."/>
            <person name="Havlak P."/>
            <person name="Hellsten U."/>
            <person name="Kuo D.H."/>
            <person name="Larsson T."/>
            <person name="Lv J."/>
            <person name="Arendt D."/>
            <person name="Savage R."/>
            <person name="Osoegawa K."/>
            <person name="de Jong P."/>
            <person name="Grimwood J."/>
            <person name="Chapman J.A."/>
            <person name="Shapiro H."/>
            <person name="Aerts A."/>
            <person name="Otillar R.P."/>
            <person name="Terry A.Y."/>
            <person name="Boore J.L."/>
            <person name="Grigoriev I.V."/>
            <person name="Lindberg D.R."/>
            <person name="Seaver E.C."/>
            <person name="Weisblat D.A."/>
            <person name="Putnam N.H."/>
            <person name="Rokhsar D.S."/>
        </authorList>
    </citation>
    <scope>NUCLEOTIDE SEQUENCE</scope>
    <source>
        <strain evidence="4 6">I ESC-2004</strain>
    </source>
</reference>
<organism evidence="4">
    <name type="scientific">Capitella teleta</name>
    <name type="common">Polychaete worm</name>
    <dbReference type="NCBI Taxonomy" id="283909"/>
    <lineage>
        <taxon>Eukaryota</taxon>
        <taxon>Metazoa</taxon>
        <taxon>Spiralia</taxon>
        <taxon>Lophotrochozoa</taxon>
        <taxon>Annelida</taxon>
        <taxon>Polychaeta</taxon>
        <taxon>Sedentaria</taxon>
        <taxon>Scolecida</taxon>
        <taxon>Capitellidae</taxon>
        <taxon>Capitella</taxon>
    </lineage>
</organism>
<sequence>MLGYIILGVTLVLIYKLFQSPHPEPYLGVYQRPGVLFFVKKCAFFVLYKLRQRQNERQKSVSGQDAGYGKRSRSSVDQMDRVQPLDPAFPKSVDAVYFNAANEQGFYFVAATARRQEGLVQTLLYIRVPNVGLFELATLPNTSLQTSKPECYSAGGLTIEPVTPMKEWRLTFDGTMRLIKPDGEKVEDIKANFDLQWTADSRLFDFDTDMDVTALCEAMATEPWSREFFNNLKDAHQTHYEQFGTITGIVSFENYPEQELHVRGVRDHSYGNFRDWKDLHRYAIQYFTLRDGTAFCVGNICFPKTMSRLIIGYVMHPDGQMDTVSSTNLELWKAGEDGVDPDEMEFSFSAGGIPYHLKMEVLDRPIFLMGEDARIHERMCKFNVNGIEGWGISEWDYRIYKTFPEKKEL</sequence>
<accession>R7V0T9</accession>
<proteinExistence type="predicted"/>
<dbReference type="OMA" id="HSFGTER"/>
<gene>
    <name evidence="4" type="ORF">CAPTEDRAFT_151881</name>
</gene>
<feature type="signal peptide" evidence="2">
    <location>
        <begin position="1"/>
        <end position="19"/>
    </location>
</feature>
<name>R7V0T9_CAPTE</name>
<dbReference type="Proteomes" id="UP000014760">
    <property type="component" value="Unassembled WGS sequence"/>
</dbReference>
<keyword evidence="6" id="KW-1185">Reference proteome</keyword>
<dbReference type="Pfam" id="PF23212">
    <property type="entry name" value="DUF7064"/>
    <property type="match status" value="1"/>
</dbReference>
<reference evidence="5" key="3">
    <citation type="submission" date="2015-06" db="UniProtKB">
        <authorList>
            <consortium name="EnsemblMetazoa"/>
        </authorList>
    </citation>
    <scope>IDENTIFICATION</scope>
</reference>